<evidence type="ECO:0000256" key="10">
    <source>
        <dbReference type="SAM" id="MobiDB-lite"/>
    </source>
</evidence>
<evidence type="ECO:0000313" key="13">
    <source>
        <dbReference type="Proteomes" id="UP000077266"/>
    </source>
</evidence>
<dbReference type="SUPFAM" id="SSF53335">
    <property type="entry name" value="S-adenosyl-L-methionine-dependent methyltransferases"/>
    <property type="match status" value="1"/>
</dbReference>
<dbReference type="STRING" id="1314781.A0A165IYV0"/>
<sequence>MRPARGSKRSHNAETPDPPSPPSSPSKRQRVETSPFSAVAQEGDALTEDDLVSGDDGHDDSKKPIFWLTDFEFHDPQSMRFATPDELSSDSRVHVSDLVGSAMASPLVLDSEWDDESGAGDDGEDRQSRTYVPLQLGSVFRSSIDLGTEYIGDSPWQLDRDHIWVETFHAFYLLLVPRHDYRKIYAKFYKPRRMSQIVVQSALHSHRLDISAFAKHLSRYAKDSILDRRWTLKDFDSSKSDVAKSLLEELDDERHAHLFDTLAVSPLVRHFLPKWAPCRAAPAQDNAADDEALQFVTPIVYRHARPYFRSPLTVIDPATTRRSPSAGEESDIEDLVPLALSESRPTSPTASDIQQLEVELDCACDDTDEGHFLEATVNGCVYRAHDVVKVYGAKRREWWFGRVAYFIKDSSRKTPTERFSAHIEWFDRASAILGPLGCPTELFALLSCGNISVFEIRGPPIILTQPSYPLATEPQGLFCTYLYSSASFVHLARYPGRCTPGTCFVCGVHAQRELDARTDEPSLGASSRRILGVVYHLHDFVFLRRRLPKDTRNLLDGGTSRIAQIVRFAPSGKVHLFMFVRGESGPEDPFAERMVVPTAKTKVVASDELVSRCNVRAVRPSDDELVHNPWLFFVADERENFPENFSMCKICHSDDRNRVELSDAFDAACMRDPLLVLDPYCGAGGLTLGLERGLGSGCTMTQYAIDIDRSAANTFQSNNPDATVFHTDANDFLVSRVKNHPLTTLTGEPRYLGARIDLICAGVPCQGHSGLNLFRKAEHRNNNQLLTALSLVEVYRPRYFCLENVPAIANWRLQHNRLFTEGGIPHGGLRLAISILLALGYQIRVGLLQAGHYGTPQGRRRFFLLAADRNSSLPDFPHPTASFAASRHLRLAAFSDLTVPWPEVADDSEDDTHLPSCIPHSLVTVQSAIDDLHGFDWRPATEHAKTSDPPSFPCLASEGCIPSFSTAYASLPQNTYQACARLSQDSPSFHDLQHVTTGCPPDIVQNVARMNQSTDYRGIGPARRQDFMTGDPTSATGRKGFASGIYYQRLESDGIFSTLVTNVYPTATQSQVIHPKQNRLISIREMARGQGFPDSYRFDGSIRDMQRQIVDVGNAVPVPLGEAIGREIRAAMLKDFVEQGRAH</sequence>
<dbReference type="GO" id="GO:0032259">
    <property type="term" value="P:methylation"/>
    <property type="evidence" value="ECO:0007669"/>
    <property type="project" value="UniProtKB-KW"/>
</dbReference>
<dbReference type="InParanoid" id="A0A165IYV0"/>
<evidence type="ECO:0000256" key="7">
    <source>
        <dbReference type="ARBA" id="ARBA00023242"/>
    </source>
</evidence>
<dbReference type="InterPro" id="IPR029063">
    <property type="entry name" value="SAM-dependent_MTases_sf"/>
</dbReference>
<feature type="compositionally biased region" description="Basic residues" evidence="10">
    <location>
        <begin position="1"/>
        <end position="10"/>
    </location>
</feature>
<keyword evidence="13" id="KW-1185">Reference proteome</keyword>
<keyword evidence="5 9" id="KW-0949">S-adenosyl-L-methionine</keyword>
<organism evidence="12 13">
    <name type="scientific">Exidia glandulosa HHB12029</name>
    <dbReference type="NCBI Taxonomy" id="1314781"/>
    <lineage>
        <taxon>Eukaryota</taxon>
        <taxon>Fungi</taxon>
        <taxon>Dikarya</taxon>
        <taxon>Basidiomycota</taxon>
        <taxon>Agaricomycotina</taxon>
        <taxon>Agaricomycetes</taxon>
        <taxon>Auriculariales</taxon>
        <taxon>Exidiaceae</taxon>
        <taxon>Exidia</taxon>
    </lineage>
</organism>
<keyword evidence="3 9" id="KW-0489">Methyltransferase</keyword>
<evidence type="ECO:0000256" key="8">
    <source>
        <dbReference type="PIRSR" id="PIRSR037404-1"/>
    </source>
</evidence>
<dbReference type="InterPro" id="IPR001525">
    <property type="entry name" value="C5_MeTfrase"/>
</dbReference>
<dbReference type="Proteomes" id="UP000077266">
    <property type="component" value="Unassembled WGS sequence"/>
</dbReference>
<evidence type="ECO:0000259" key="11">
    <source>
        <dbReference type="PROSITE" id="PS51038"/>
    </source>
</evidence>
<accession>A0A165IYV0</accession>
<feature type="active site" evidence="8 9">
    <location>
        <position position="765"/>
    </location>
</feature>
<dbReference type="Gene3D" id="2.30.30.490">
    <property type="match status" value="1"/>
</dbReference>
<dbReference type="GO" id="GO:0003886">
    <property type="term" value="F:DNA (cytosine-5-)-methyltransferase activity"/>
    <property type="evidence" value="ECO:0007669"/>
    <property type="project" value="UniProtKB-EC"/>
</dbReference>
<evidence type="ECO:0000256" key="6">
    <source>
        <dbReference type="ARBA" id="ARBA00023125"/>
    </source>
</evidence>
<proteinExistence type="inferred from homology"/>
<dbReference type="OrthoDB" id="5376140at2759"/>
<dbReference type="EMBL" id="KV425979">
    <property type="protein sequence ID" value="KZV94075.1"/>
    <property type="molecule type" value="Genomic_DNA"/>
</dbReference>
<feature type="region of interest" description="Disordered" evidence="10">
    <location>
        <begin position="1"/>
        <end position="59"/>
    </location>
</feature>
<dbReference type="InterPro" id="IPR001025">
    <property type="entry name" value="BAH_dom"/>
</dbReference>
<keyword evidence="7" id="KW-0539">Nucleus</keyword>
<dbReference type="PANTHER" id="PTHR10629">
    <property type="entry name" value="CYTOSINE-SPECIFIC METHYLTRANSFERASE"/>
    <property type="match status" value="1"/>
</dbReference>
<feature type="domain" description="BAH" evidence="11">
    <location>
        <begin position="380"/>
        <end position="494"/>
    </location>
</feature>
<reference evidence="12 13" key="1">
    <citation type="journal article" date="2016" name="Mol. Biol. Evol.">
        <title>Comparative Genomics of Early-Diverging Mushroom-Forming Fungi Provides Insights into the Origins of Lignocellulose Decay Capabilities.</title>
        <authorList>
            <person name="Nagy L.G."/>
            <person name="Riley R."/>
            <person name="Tritt A."/>
            <person name="Adam C."/>
            <person name="Daum C."/>
            <person name="Floudas D."/>
            <person name="Sun H."/>
            <person name="Yadav J.S."/>
            <person name="Pangilinan J."/>
            <person name="Larsson K.H."/>
            <person name="Matsuura K."/>
            <person name="Barry K."/>
            <person name="Labutti K."/>
            <person name="Kuo R."/>
            <person name="Ohm R.A."/>
            <person name="Bhattacharya S.S."/>
            <person name="Shirouzu T."/>
            <person name="Yoshinaga Y."/>
            <person name="Martin F.M."/>
            <person name="Grigoriev I.V."/>
            <person name="Hibbett D.S."/>
        </authorList>
    </citation>
    <scope>NUCLEOTIDE SEQUENCE [LARGE SCALE GENOMIC DNA]</scope>
    <source>
        <strain evidence="12 13">HHB12029</strain>
    </source>
</reference>
<evidence type="ECO:0000256" key="3">
    <source>
        <dbReference type="ARBA" id="ARBA00022603"/>
    </source>
</evidence>
<keyword evidence="4 9" id="KW-0808">Transferase</keyword>
<dbReference type="PANTHER" id="PTHR10629:SF52">
    <property type="entry name" value="DNA (CYTOSINE-5)-METHYLTRANSFERASE 1"/>
    <property type="match status" value="1"/>
</dbReference>
<dbReference type="AlphaFoldDB" id="A0A165IYV0"/>
<evidence type="ECO:0000256" key="9">
    <source>
        <dbReference type="PROSITE-ProRule" id="PRU01016"/>
    </source>
</evidence>
<name>A0A165IYV0_EXIGL</name>
<dbReference type="GO" id="GO:0003682">
    <property type="term" value="F:chromatin binding"/>
    <property type="evidence" value="ECO:0007669"/>
    <property type="project" value="InterPro"/>
</dbReference>
<dbReference type="PROSITE" id="PS51038">
    <property type="entry name" value="BAH"/>
    <property type="match status" value="1"/>
</dbReference>
<dbReference type="PRINTS" id="PR00105">
    <property type="entry name" value="C5METTRFRASE"/>
</dbReference>
<dbReference type="GO" id="GO:0003677">
    <property type="term" value="F:DNA binding"/>
    <property type="evidence" value="ECO:0007669"/>
    <property type="project" value="UniProtKB-KW"/>
</dbReference>
<evidence type="ECO:0000256" key="5">
    <source>
        <dbReference type="ARBA" id="ARBA00022691"/>
    </source>
</evidence>
<comment type="similarity">
    <text evidence="9">Belongs to the class I-like SAM-binding methyltransferase superfamily. C5-methyltransferase family.</text>
</comment>
<evidence type="ECO:0000313" key="12">
    <source>
        <dbReference type="EMBL" id="KZV94075.1"/>
    </source>
</evidence>
<protein>
    <recommendedName>
        <fullName evidence="2">DNA (cytosine-5-)-methyltransferase</fullName>
        <ecNumber evidence="2">2.1.1.37</ecNumber>
    </recommendedName>
</protein>
<dbReference type="GO" id="GO:0006346">
    <property type="term" value="P:DNA methylation-dependent constitutive heterochromatin formation"/>
    <property type="evidence" value="ECO:0007669"/>
    <property type="project" value="InterPro"/>
</dbReference>
<dbReference type="PIRSF" id="PIRSF037404">
    <property type="entry name" value="DNMT1"/>
    <property type="match status" value="1"/>
</dbReference>
<dbReference type="EC" id="2.1.1.37" evidence="2"/>
<keyword evidence="6" id="KW-0238">DNA-binding</keyword>
<evidence type="ECO:0000256" key="1">
    <source>
        <dbReference type="ARBA" id="ARBA00004123"/>
    </source>
</evidence>
<dbReference type="GO" id="GO:0044027">
    <property type="term" value="P:negative regulation of gene expression via chromosomal CpG island methylation"/>
    <property type="evidence" value="ECO:0007669"/>
    <property type="project" value="TreeGrafter"/>
</dbReference>
<dbReference type="GO" id="GO:0005634">
    <property type="term" value="C:nucleus"/>
    <property type="evidence" value="ECO:0007669"/>
    <property type="project" value="UniProtKB-SubCell"/>
</dbReference>
<gene>
    <name evidence="12" type="ORF">EXIGLDRAFT_673429</name>
</gene>
<evidence type="ECO:0000256" key="2">
    <source>
        <dbReference type="ARBA" id="ARBA00011975"/>
    </source>
</evidence>
<comment type="subcellular location">
    <subcellularLocation>
        <location evidence="1">Nucleus</location>
    </subcellularLocation>
</comment>
<dbReference type="Pfam" id="PF00145">
    <property type="entry name" value="DNA_methylase"/>
    <property type="match status" value="1"/>
</dbReference>
<dbReference type="Gene3D" id="3.40.50.150">
    <property type="entry name" value="Vaccinia Virus protein VP39"/>
    <property type="match status" value="1"/>
</dbReference>
<dbReference type="Gene3D" id="3.90.120.10">
    <property type="entry name" value="DNA Methylase, subunit A, domain 2"/>
    <property type="match status" value="1"/>
</dbReference>
<dbReference type="PROSITE" id="PS51679">
    <property type="entry name" value="SAM_MT_C5"/>
    <property type="match status" value="1"/>
</dbReference>
<dbReference type="InterPro" id="IPR043151">
    <property type="entry name" value="BAH_sf"/>
</dbReference>
<dbReference type="InterPro" id="IPR050390">
    <property type="entry name" value="C5-Methyltransferase"/>
</dbReference>
<evidence type="ECO:0000256" key="4">
    <source>
        <dbReference type="ARBA" id="ARBA00022679"/>
    </source>
</evidence>